<evidence type="ECO:0008006" key="3">
    <source>
        <dbReference type="Google" id="ProtNLM"/>
    </source>
</evidence>
<dbReference type="STRING" id="2711.A0A067GIZ5"/>
<dbReference type="EMBL" id="KK784882">
    <property type="protein sequence ID" value="KDO75407.1"/>
    <property type="molecule type" value="Genomic_DNA"/>
</dbReference>
<dbReference type="Gene3D" id="3.40.50.300">
    <property type="entry name" value="P-loop containing nucleotide triphosphate hydrolases"/>
    <property type="match status" value="1"/>
</dbReference>
<dbReference type="Proteomes" id="UP000027120">
    <property type="component" value="Unassembled WGS sequence"/>
</dbReference>
<proteinExistence type="predicted"/>
<accession>A0A067GIZ5</accession>
<dbReference type="AlphaFoldDB" id="A0A067GIZ5"/>
<dbReference type="InterPro" id="IPR027417">
    <property type="entry name" value="P-loop_NTPase"/>
</dbReference>
<evidence type="ECO:0000313" key="1">
    <source>
        <dbReference type="EMBL" id="KDO75407.1"/>
    </source>
</evidence>
<reference evidence="1 2" key="1">
    <citation type="submission" date="2014-04" db="EMBL/GenBank/DDBJ databases">
        <authorList>
            <consortium name="International Citrus Genome Consortium"/>
            <person name="Gmitter F."/>
            <person name="Chen C."/>
            <person name="Farmerie W."/>
            <person name="Harkins T."/>
            <person name="Desany B."/>
            <person name="Mohiuddin M."/>
            <person name="Kodira C."/>
            <person name="Borodovsky M."/>
            <person name="Lomsadze A."/>
            <person name="Burns P."/>
            <person name="Jenkins J."/>
            <person name="Prochnik S."/>
            <person name="Shu S."/>
            <person name="Chapman J."/>
            <person name="Pitluck S."/>
            <person name="Schmutz J."/>
            <person name="Rokhsar D."/>
        </authorList>
    </citation>
    <scope>NUCLEOTIDE SEQUENCE</scope>
</reference>
<sequence>MSVNLSPQICESKLKPIYLIPLLRNLGGEKFIVFASSVANSPKTLKAFRGKGHMQVLVCSDAMTSGMDVERAAYIKTYIHRAGPRARAGQNGHCFTLLPKDEDKLLYMFQVKRFKKLLQQADHDSCPVHSIPSSSIESLRPIYKSEYVESQANRKRKIGFKLSRMVKG</sequence>
<keyword evidence="2" id="KW-1185">Reference proteome</keyword>
<gene>
    <name evidence="1" type="ORF">CISIN_1g048509mg</name>
</gene>
<name>A0A067GIZ5_CITSI</name>
<organism evidence="1 2">
    <name type="scientific">Citrus sinensis</name>
    <name type="common">Sweet orange</name>
    <name type="synonym">Citrus aurantium var. sinensis</name>
    <dbReference type="NCBI Taxonomy" id="2711"/>
    <lineage>
        <taxon>Eukaryota</taxon>
        <taxon>Viridiplantae</taxon>
        <taxon>Streptophyta</taxon>
        <taxon>Embryophyta</taxon>
        <taxon>Tracheophyta</taxon>
        <taxon>Spermatophyta</taxon>
        <taxon>Magnoliopsida</taxon>
        <taxon>eudicotyledons</taxon>
        <taxon>Gunneridae</taxon>
        <taxon>Pentapetalae</taxon>
        <taxon>rosids</taxon>
        <taxon>malvids</taxon>
        <taxon>Sapindales</taxon>
        <taxon>Rutaceae</taxon>
        <taxon>Aurantioideae</taxon>
        <taxon>Citrus</taxon>
    </lineage>
</organism>
<protein>
    <recommendedName>
        <fullName evidence="3">Helicase C-terminal domain-containing protein</fullName>
    </recommendedName>
</protein>
<dbReference type="SUPFAM" id="SSF52540">
    <property type="entry name" value="P-loop containing nucleoside triphosphate hydrolases"/>
    <property type="match status" value="1"/>
</dbReference>
<evidence type="ECO:0000313" key="2">
    <source>
        <dbReference type="Proteomes" id="UP000027120"/>
    </source>
</evidence>